<reference evidence="1" key="1">
    <citation type="submission" date="2021-03" db="EMBL/GenBank/DDBJ databases">
        <authorList>
            <consortium name="DOE Joint Genome Institute"/>
            <person name="Ahrendt S."/>
            <person name="Looney B.P."/>
            <person name="Miyauchi S."/>
            <person name="Morin E."/>
            <person name="Drula E."/>
            <person name="Courty P.E."/>
            <person name="Chicoki N."/>
            <person name="Fauchery L."/>
            <person name="Kohler A."/>
            <person name="Kuo A."/>
            <person name="Labutti K."/>
            <person name="Pangilinan J."/>
            <person name="Lipzen A."/>
            <person name="Riley R."/>
            <person name="Andreopoulos W."/>
            <person name="He G."/>
            <person name="Johnson J."/>
            <person name="Barry K.W."/>
            <person name="Grigoriev I.V."/>
            <person name="Nagy L."/>
            <person name="Hibbett D."/>
            <person name="Henrissat B."/>
            <person name="Matheny P.B."/>
            <person name="Labbe J."/>
            <person name="Martin F."/>
        </authorList>
    </citation>
    <scope>NUCLEOTIDE SEQUENCE</scope>
    <source>
        <strain evidence="1">HHB10654</strain>
    </source>
</reference>
<gene>
    <name evidence="1" type="ORF">BV25DRAFT_1831438</name>
</gene>
<keyword evidence="2" id="KW-1185">Reference proteome</keyword>
<accession>A0ACB8SLR5</accession>
<reference evidence="1" key="2">
    <citation type="journal article" date="2022" name="New Phytol.">
        <title>Evolutionary transition to the ectomycorrhizal habit in the genomes of a hyperdiverse lineage of mushroom-forming fungi.</title>
        <authorList>
            <person name="Looney B."/>
            <person name="Miyauchi S."/>
            <person name="Morin E."/>
            <person name="Drula E."/>
            <person name="Courty P.E."/>
            <person name="Kohler A."/>
            <person name="Kuo A."/>
            <person name="LaButti K."/>
            <person name="Pangilinan J."/>
            <person name="Lipzen A."/>
            <person name="Riley R."/>
            <person name="Andreopoulos W."/>
            <person name="He G."/>
            <person name="Johnson J."/>
            <person name="Nolan M."/>
            <person name="Tritt A."/>
            <person name="Barry K.W."/>
            <person name="Grigoriev I.V."/>
            <person name="Nagy L.G."/>
            <person name="Hibbett D."/>
            <person name="Henrissat B."/>
            <person name="Matheny P.B."/>
            <person name="Labbe J."/>
            <person name="Martin F.M."/>
        </authorList>
    </citation>
    <scope>NUCLEOTIDE SEQUENCE</scope>
    <source>
        <strain evidence="1">HHB10654</strain>
    </source>
</reference>
<sequence length="147" mass="16145">MPVISPYTTIAHTLAIENIPPHTAFLLNVACYIIIAVLTVRFILPTLILALSVLIYVLVWCLVTILTGWARLRRAVFRTPTRNLDEESIPGDRDNADTETLVDVPSSGFGRSVTRGTDKDEGRAVGTAASPPFITLNIEERMPLLSD</sequence>
<comment type="caution">
    <text evidence="1">The sequence shown here is derived from an EMBL/GenBank/DDBJ whole genome shotgun (WGS) entry which is preliminary data.</text>
</comment>
<protein>
    <submittedName>
        <fullName evidence="1">Uncharacterized protein</fullName>
    </submittedName>
</protein>
<dbReference type="EMBL" id="MU277251">
    <property type="protein sequence ID" value="KAI0057172.1"/>
    <property type="molecule type" value="Genomic_DNA"/>
</dbReference>
<proteinExistence type="predicted"/>
<name>A0ACB8SLR5_9AGAM</name>
<organism evidence="1 2">
    <name type="scientific">Artomyces pyxidatus</name>
    <dbReference type="NCBI Taxonomy" id="48021"/>
    <lineage>
        <taxon>Eukaryota</taxon>
        <taxon>Fungi</taxon>
        <taxon>Dikarya</taxon>
        <taxon>Basidiomycota</taxon>
        <taxon>Agaricomycotina</taxon>
        <taxon>Agaricomycetes</taxon>
        <taxon>Russulales</taxon>
        <taxon>Auriscalpiaceae</taxon>
        <taxon>Artomyces</taxon>
    </lineage>
</organism>
<feature type="non-terminal residue" evidence="1">
    <location>
        <position position="147"/>
    </location>
</feature>
<dbReference type="Proteomes" id="UP000814140">
    <property type="component" value="Unassembled WGS sequence"/>
</dbReference>
<evidence type="ECO:0000313" key="2">
    <source>
        <dbReference type="Proteomes" id="UP000814140"/>
    </source>
</evidence>
<evidence type="ECO:0000313" key="1">
    <source>
        <dbReference type="EMBL" id="KAI0057172.1"/>
    </source>
</evidence>